<reference evidence="3 4" key="1">
    <citation type="journal article" date="2002" name="Proc. Natl. Acad. Sci. U.S.A.">
        <title>The complete genome sequence of Chlorobium tepidum TLS, a photosynthetic, anaerobic, green-sulfur bacterium.</title>
        <authorList>
            <person name="Eisen J.A."/>
            <person name="Nelson K.E."/>
            <person name="Paulsen I.T."/>
            <person name="Heidelberg J.F."/>
            <person name="Wu M."/>
            <person name="Dodson R.J."/>
            <person name="Deboy R."/>
            <person name="Gwinn M.L."/>
            <person name="Nelson W.C."/>
            <person name="Haft D.H."/>
            <person name="Hickey E.K."/>
            <person name="Peterson J.D."/>
            <person name="Durkin A.S."/>
            <person name="Kolonay J.L."/>
            <person name="Yang F."/>
            <person name="Holt I."/>
            <person name="Umayam L.A."/>
            <person name="Mason T."/>
            <person name="Brenner M."/>
            <person name="Shea T.P."/>
            <person name="Parksey D."/>
            <person name="Nierman W.C."/>
            <person name="Feldblyum T.V."/>
            <person name="Hansen C.L."/>
            <person name="Craven M.B."/>
            <person name="Radune D."/>
            <person name="Vamathevan J."/>
            <person name="Khouri H."/>
            <person name="White O."/>
            <person name="Gruber T.M."/>
            <person name="Ketchum K.A."/>
            <person name="Venter J.C."/>
            <person name="Tettelin H."/>
            <person name="Bryant D.A."/>
            <person name="Fraser C.M."/>
        </authorList>
    </citation>
    <scope>NUCLEOTIDE SEQUENCE [LARGE SCALE GENOMIC DNA]</scope>
    <source>
        <strain evidence="4">ATCC 49652 / DSM 12025 / NBRC 103806 / TLS</strain>
    </source>
</reference>
<sequence>MTGGNASLLNDFFSLKRLSMSRSEHVASSGVEAREVAMSELLARRVAELSLEKKGEDVKILDVRGLTSVTDFFVIITADSERKAKAVTDYIVDEIKEEGERPMHIEGLDTLRWVLIDYVDVVVHIFQPDDRKFYDLESLWSDAPVTVVTAPEPSDEQEELQEG</sequence>
<dbReference type="Gene3D" id="3.30.460.10">
    <property type="entry name" value="Beta Polymerase, domain 2"/>
    <property type="match status" value="1"/>
</dbReference>
<dbReference type="KEGG" id="cte:CT0140"/>
<organism evidence="3 4">
    <name type="scientific">Chlorobaculum tepidum (strain ATCC 49652 / DSM 12025 / NBRC 103806 / TLS)</name>
    <name type="common">Chlorobium tepidum</name>
    <dbReference type="NCBI Taxonomy" id="194439"/>
    <lineage>
        <taxon>Bacteria</taxon>
        <taxon>Pseudomonadati</taxon>
        <taxon>Chlorobiota</taxon>
        <taxon>Chlorobiia</taxon>
        <taxon>Chlorobiales</taxon>
        <taxon>Chlorobiaceae</taxon>
        <taxon>Chlorobaculum</taxon>
    </lineage>
</organism>
<evidence type="ECO:0000313" key="4">
    <source>
        <dbReference type="Proteomes" id="UP000001007"/>
    </source>
</evidence>
<dbReference type="EnsemblBacteria" id="AAM71388">
    <property type="protein sequence ID" value="AAM71388"/>
    <property type="gene ID" value="CT0140"/>
</dbReference>
<keyword evidence="2" id="KW-0678">Repressor</keyword>
<dbReference type="Pfam" id="PF02410">
    <property type="entry name" value="RsfS"/>
    <property type="match status" value="1"/>
</dbReference>
<gene>
    <name evidence="2" type="primary">rsfS</name>
    <name evidence="3" type="ordered locus">CT0140</name>
</gene>
<dbReference type="EMBL" id="AE006470">
    <property type="protein sequence ID" value="AAM71388.1"/>
    <property type="molecule type" value="Genomic_DNA"/>
</dbReference>
<dbReference type="GO" id="GO:0017148">
    <property type="term" value="P:negative regulation of translation"/>
    <property type="evidence" value="ECO:0007669"/>
    <property type="project" value="UniProtKB-UniRule"/>
</dbReference>
<keyword evidence="2" id="KW-0963">Cytoplasm</keyword>
<comment type="function">
    <text evidence="2">Functions as a ribosomal silencing factor. Interacts with ribosomal protein uL14 (rplN), blocking formation of intersubunit bridge B8. Prevents association of the 30S and 50S ribosomal subunits and the formation of functional ribosomes, thus repressing translation.</text>
</comment>
<accession>Q8KG28</accession>
<dbReference type="HAMAP" id="MF_01477">
    <property type="entry name" value="Iojap_RsfS"/>
    <property type="match status" value="1"/>
</dbReference>
<dbReference type="NCBIfam" id="TIGR00090">
    <property type="entry name" value="rsfS_iojap_ybeB"/>
    <property type="match status" value="1"/>
</dbReference>
<dbReference type="InterPro" id="IPR043519">
    <property type="entry name" value="NT_sf"/>
</dbReference>
<proteinExistence type="inferred from homology"/>
<dbReference type="eggNOG" id="COG0799">
    <property type="taxonomic scope" value="Bacteria"/>
</dbReference>
<dbReference type="Proteomes" id="UP000001007">
    <property type="component" value="Chromosome"/>
</dbReference>
<dbReference type="GO" id="GO:0042256">
    <property type="term" value="P:cytosolic ribosome assembly"/>
    <property type="evidence" value="ECO:0007669"/>
    <property type="project" value="UniProtKB-UniRule"/>
</dbReference>
<dbReference type="AlphaFoldDB" id="Q8KG28"/>
<evidence type="ECO:0000313" key="3">
    <source>
        <dbReference type="EMBL" id="AAM71388.1"/>
    </source>
</evidence>
<dbReference type="InterPro" id="IPR004394">
    <property type="entry name" value="Iojap/RsfS/C7orf30"/>
</dbReference>
<dbReference type="PANTHER" id="PTHR21043">
    <property type="entry name" value="IOJAP SUPERFAMILY ORTHOLOG"/>
    <property type="match status" value="1"/>
</dbReference>
<comment type="subcellular location">
    <subcellularLocation>
        <location evidence="2">Cytoplasm</location>
    </subcellularLocation>
</comment>
<protein>
    <recommendedName>
        <fullName evidence="2">Ribosomal silencing factor RsfS</fullName>
    </recommendedName>
</protein>
<dbReference type="GO" id="GO:0005737">
    <property type="term" value="C:cytoplasm"/>
    <property type="evidence" value="ECO:0007669"/>
    <property type="project" value="UniProtKB-SubCell"/>
</dbReference>
<dbReference type="SUPFAM" id="SSF81301">
    <property type="entry name" value="Nucleotidyltransferase"/>
    <property type="match status" value="1"/>
</dbReference>
<dbReference type="HOGENOM" id="CLU_092688_2_1_10"/>
<dbReference type="OrthoDB" id="9793681at2"/>
<dbReference type="PATRIC" id="fig|194439.7.peg.137"/>
<name>Q8KG28_CHLTE</name>
<evidence type="ECO:0000256" key="2">
    <source>
        <dbReference type="HAMAP-Rule" id="MF_01477"/>
    </source>
</evidence>
<dbReference type="GO" id="GO:0043023">
    <property type="term" value="F:ribosomal large subunit binding"/>
    <property type="evidence" value="ECO:0007669"/>
    <property type="project" value="TreeGrafter"/>
</dbReference>
<keyword evidence="2" id="KW-0810">Translation regulation</keyword>
<comment type="subunit">
    <text evidence="2">Interacts with ribosomal protein uL14 (rplN).</text>
</comment>
<dbReference type="GO" id="GO:0090071">
    <property type="term" value="P:negative regulation of ribosome biogenesis"/>
    <property type="evidence" value="ECO:0007669"/>
    <property type="project" value="UniProtKB-UniRule"/>
</dbReference>
<dbReference type="PANTHER" id="PTHR21043:SF0">
    <property type="entry name" value="MITOCHONDRIAL ASSEMBLY OF RIBOSOMAL LARGE SUBUNIT PROTEIN 1"/>
    <property type="match status" value="1"/>
</dbReference>
<evidence type="ECO:0000256" key="1">
    <source>
        <dbReference type="ARBA" id="ARBA00010574"/>
    </source>
</evidence>
<dbReference type="STRING" id="194439.CT0140"/>
<comment type="similarity">
    <text evidence="1 2">Belongs to the Iojap/RsfS family.</text>
</comment>
<keyword evidence="4" id="KW-1185">Reference proteome</keyword>